<accession>A0A6A6HND6</accession>
<feature type="region of interest" description="Disordered" evidence="1">
    <location>
        <begin position="1"/>
        <end position="23"/>
    </location>
</feature>
<dbReference type="Proteomes" id="UP000800092">
    <property type="component" value="Unassembled WGS sequence"/>
</dbReference>
<dbReference type="CDD" id="cd07822">
    <property type="entry name" value="SRPBCC_4"/>
    <property type="match status" value="1"/>
</dbReference>
<dbReference type="SUPFAM" id="SSF55961">
    <property type="entry name" value="Bet v1-like"/>
    <property type="match status" value="1"/>
</dbReference>
<dbReference type="EMBL" id="ML991772">
    <property type="protein sequence ID" value="KAF2239635.1"/>
    <property type="molecule type" value="Genomic_DNA"/>
</dbReference>
<dbReference type="InterPro" id="IPR023393">
    <property type="entry name" value="START-like_dom_sf"/>
</dbReference>
<keyword evidence="3" id="KW-1185">Reference proteome</keyword>
<proteinExistence type="predicted"/>
<sequence>MTSTTTAEPDPTNDDISTTPPSNHTLPSDCLFSPFASTTINAPASHVAKCLLDSARYPEWNTFIPEVTITYDPTTKAKDAVVGKEVAPKGFFKVGTKMTFRCEMNGKDGGSSYNNKEEVTRVEMPPPPSISSSASSPSASGAEEKVYNIEWDSRGFPSFVMRGKRMNQLRRILPAGGGEGGEKCEYVTWETFAGPLARVVKMQFEGLLRERFVDWTRDLKAFAERTWAEREG</sequence>
<evidence type="ECO:0008006" key="4">
    <source>
        <dbReference type="Google" id="ProtNLM"/>
    </source>
</evidence>
<dbReference type="AlphaFoldDB" id="A0A6A6HND6"/>
<dbReference type="OrthoDB" id="509124at2759"/>
<gene>
    <name evidence="2" type="ORF">EV356DRAFT_499822</name>
</gene>
<feature type="compositionally biased region" description="Polar residues" evidence="1">
    <location>
        <begin position="14"/>
        <end position="23"/>
    </location>
</feature>
<evidence type="ECO:0000313" key="2">
    <source>
        <dbReference type="EMBL" id="KAF2239635.1"/>
    </source>
</evidence>
<evidence type="ECO:0000256" key="1">
    <source>
        <dbReference type="SAM" id="MobiDB-lite"/>
    </source>
</evidence>
<organism evidence="2 3">
    <name type="scientific">Viridothelium virens</name>
    <name type="common">Speckled blister lichen</name>
    <name type="synonym">Trypethelium virens</name>
    <dbReference type="NCBI Taxonomy" id="1048519"/>
    <lineage>
        <taxon>Eukaryota</taxon>
        <taxon>Fungi</taxon>
        <taxon>Dikarya</taxon>
        <taxon>Ascomycota</taxon>
        <taxon>Pezizomycotina</taxon>
        <taxon>Dothideomycetes</taxon>
        <taxon>Dothideomycetes incertae sedis</taxon>
        <taxon>Trypetheliales</taxon>
        <taxon>Trypetheliaceae</taxon>
        <taxon>Viridothelium</taxon>
    </lineage>
</organism>
<protein>
    <recommendedName>
        <fullName evidence="4">Coenzyme Q-binding protein COQ10 START domain-containing protein</fullName>
    </recommendedName>
</protein>
<reference evidence="2" key="1">
    <citation type="journal article" date="2020" name="Stud. Mycol.">
        <title>101 Dothideomycetes genomes: a test case for predicting lifestyles and emergence of pathogens.</title>
        <authorList>
            <person name="Haridas S."/>
            <person name="Albert R."/>
            <person name="Binder M."/>
            <person name="Bloem J."/>
            <person name="Labutti K."/>
            <person name="Salamov A."/>
            <person name="Andreopoulos B."/>
            <person name="Baker S."/>
            <person name="Barry K."/>
            <person name="Bills G."/>
            <person name="Bluhm B."/>
            <person name="Cannon C."/>
            <person name="Castanera R."/>
            <person name="Culley D."/>
            <person name="Daum C."/>
            <person name="Ezra D."/>
            <person name="Gonzalez J."/>
            <person name="Henrissat B."/>
            <person name="Kuo A."/>
            <person name="Liang C."/>
            <person name="Lipzen A."/>
            <person name="Lutzoni F."/>
            <person name="Magnuson J."/>
            <person name="Mondo S."/>
            <person name="Nolan M."/>
            <person name="Ohm R."/>
            <person name="Pangilinan J."/>
            <person name="Park H.-J."/>
            <person name="Ramirez L."/>
            <person name="Alfaro M."/>
            <person name="Sun H."/>
            <person name="Tritt A."/>
            <person name="Yoshinaga Y."/>
            <person name="Zwiers L.-H."/>
            <person name="Turgeon B."/>
            <person name="Goodwin S."/>
            <person name="Spatafora J."/>
            <person name="Crous P."/>
            <person name="Grigoriev I."/>
        </authorList>
    </citation>
    <scope>NUCLEOTIDE SEQUENCE</scope>
    <source>
        <strain evidence="2">Tuck. ex Michener</strain>
    </source>
</reference>
<dbReference type="Gene3D" id="3.30.530.20">
    <property type="match status" value="1"/>
</dbReference>
<feature type="region of interest" description="Disordered" evidence="1">
    <location>
        <begin position="109"/>
        <end position="139"/>
    </location>
</feature>
<name>A0A6A6HND6_VIRVR</name>
<feature type="compositionally biased region" description="Low complexity" evidence="1">
    <location>
        <begin position="130"/>
        <end position="139"/>
    </location>
</feature>
<evidence type="ECO:0000313" key="3">
    <source>
        <dbReference type="Proteomes" id="UP000800092"/>
    </source>
</evidence>